<evidence type="ECO:0000313" key="1">
    <source>
        <dbReference type="Ensembl" id="ENSRBIP00000006925.1"/>
    </source>
</evidence>
<accession>A0A2K6K6M1</accession>
<proteinExistence type="predicted"/>
<name>A0A2K6K6M1_RHIBE</name>
<dbReference type="GeneTree" id="ENSGT00910000146942"/>
<sequence>MWFPRNAGFGAALCIFKSARVSELPRLGDALLAAPREPLAAKKMNPPLLVCLREQPFVALSSRLMPPPPRGFWGTIPDWK</sequence>
<protein>
    <submittedName>
        <fullName evidence="1">Uncharacterized protein</fullName>
    </submittedName>
</protein>
<dbReference type="Ensembl" id="ENSRBIT00000030358.1">
    <property type="protein sequence ID" value="ENSRBIP00000006925.1"/>
    <property type="gene ID" value="ENSRBIG00000027224.1"/>
</dbReference>
<reference evidence="1" key="2">
    <citation type="submission" date="2025-08" db="UniProtKB">
        <authorList>
            <consortium name="Ensembl"/>
        </authorList>
    </citation>
    <scope>IDENTIFICATION</scope>
</reference>
<dbReference type="Proteomes" id="UP000233180">
    <property type="component" value="Unassembled WGS sequence"/>
</dbReference>
<dbReference type="AlphaFoldDB" id="A0A2K6K6M1"/>
<evidence type="ECO:0000313" key="2">
    <source>
        <dbReference type="Proteomes" id="UP000233180"/>
    </source>
</evidence>
<reference evidence="1 2" key="1">
    <citation type="submission" date="2016-06" db="EMBL/GenBank/DDBJ databases">
        <title>Genome of Rhinopithecus bieti.</title>
        <authorList>
            <person name="Wu"/>
            <person name="C.-I. and Zhang"/>
            <person name="Y."/>
        </authorList>
    </citation>
    <scope>NUCLEOTIDE SEQUENCE</scope>
</reference>
<organism evidence="1 2">
    <name type="scientific">Rhinopithecus bieti</name>
    <name type="common">Black snub-nosed monkey</name>
    <name type="synonym">Pygathrix bieti</name>
    <dbReference type="NCBI Taxonomy" id="61621"/>
    <lineage>
        <taxon>Eukaryota</taxon>
        <taxon>Metazoa</taxon>
        <taxon>Chordata</taxon>
        <taxon>Craniata</taxon>
        <taxon>Vertebrata</taxon>
        <taxon>Euteleostomi</taxon>
        <taxon>Mammalia</taxon>
        <taxon>Eutheria</taxon>
        <taxon>Euarchontoglires</taxon>
        <taxon>Primates</taxon>
        <taxon>Haplorrhini</taxon>
        <taxon>Catarrhini</taxon>
        <taxon>Cercopithecidae</taxon>
        <taxon>Colobinae</taxon>
        <taxon>Rhinopithecus</taxon>
    </lineage>
</organism>
<reference evidence="1" key="3">
    <citation type="submission" date="2025-09" db="UniProtKB">
        <authorList>
            <consortium name="Ensembl"/>
        </authorList>
    </citation>
    <scope>IDENTIFICATION</scope>
</reference>
<keyword evidence="2" id="KW-1185">Reference proteome</keyword>